<reference evidence="1 2" key="1">
    <citation type="journal article" date="2022" name="Plant J.">
        <title>Chromosome-level genome of Camellia lanceoleosa provides a valuable resource for understanding genome evolution and self-incompatibility.</title>
        <authorList>
            <person name="Gong W."/>
            <person name="Xiao S."/>
            <person name="Wang L."/>
            <person name="Liao Z."/>
            <person name="Chang Y."/>
            <person name="Mo W."/>
            <person name="Hu G."/>
            <person name="Li W."/>
            <person name="Zhao G."/>
            <person name="Zhu H."/>
            <person name="Hu X."/>
            <person name="Ji K."/>
            <person name="Xiang X."/>
            <person name="Song Q."/>
            <person name="Yuan D."/>
            <person name="Jin S."/>
            <person name="Zhang L."/>
        </authorList>
    </citation>
    <scope>NUCLEOTIDE SEQUENCE [LARGE SCALE GENOMIC DNA]</scope>
    <source>
        <strain evidence="1">SQ_2022a</strain>
    </source>
</reference>
<evidence type="ECO:0000313" key="2">
    <source>
        <dbReference type="Proteomes" id="UP001060215"/>
    </source>
</evidence>
<dbReference type="EMBL" id="CM045762">
    <property type="protein sequence ID" value="KAI8009908.1"/>
    <property type="molecule type" value="Genomic_DNA"/>
</dbReference>
<dbReference type="Proteomes" id="UP001060215">
    <property type="component" value="Chromosome 5"/>
</dbReference>
<evidence type="ECO:0000313" key="1">
    <source>
        <dbReference type="EMBL" id="KAI8009908.1"/>
    </source>
</evidence>
<organism evidence="1 2">
    <name type="scientific">Camellia lanceoleosa</name>
    <dbReference type="NCBI Taxonomy" id="1840588"/>
    <lineage>
        <taxon>Eukaryota</taxon>
        <taxon>Viridiplantae</taxon>
        <taxon>Streptophyta</taxon>
        <taxon>Embryophyta</taxon>
        <taxon>Tracheophyta</taxon>
        <taxon>Spermatophyta</taxon>
        <taxon>Magnoliopsida</taxon>
        <taxon>eudicotyledons</taxon>
        <taxon>Gunneridae</taxon>
        <taxon>Pentapetalae</taxon>
        <taxon>asterids</taxon>
        <taxon>Ericales</taxon>
        <taxon>Theaceae</taxon>
        <taxon>Camellia</taxon>
    </lineage>
</organism>
<accession>A0ACC0HAI7</accession>
<comment type="caution">
    <text evidence="1">The sequence shown here is derived from an EMBL/GenBank/DDBJ whole genome shotgun (WGS) entry which is preliminary data.</text>
</comment>
<gene>
    <name evidence="1" type="ORF">LOK49_LG06G00908</name>
</gene>
<keyword evidence="2" id="KW-1185">Reference proteome</keyword>
<name>A0ACC0HAI7_9ERIC</name>
<sequence length="92" mass="10454">MKDATFDTLEWTHNNIPHSPYKFCYNCIVHWTKVVANKHSCPPSSVKSPLCKISFATIVLYIGPKWLLTSILAHLPLLRVLYARVASSRNTV</sequence>
<protein>
    <submittedName>
        <fullName evidence="1">Uncharacterized protein</fullName>
    </submittedName>
</protein>
<proteinExistence type="predicted"/>